<organism evidence="1 2">
    <name type="scientific">Nocardia mexicana</name>
    <dbReference type="NCBI Taxonomy" id="279262"/>
    <lineage>
        <taxon>Bacteria</taxon>
        <taxon>Bacillati</taxon>
        <taxon>Actinomycetota</taxon>
        <taxon>Actinomycetes</taxon>
        <taxon>Mycobacteriales</taxon>
        <taxon>Nocardiaceae</taxon>
        <taxon>Nocardia</taxon>
    </lineage>
</organism>
<evidence type="ECO:0000313" key="1">
    <source>
        <dbReference type="EMBL" id="RDI52917.1"/>
    </source>
</evidence>
<reference evidence="1 2" key="1">
    <citation type="submission" date="2018-07" db="EMBL/GenBank/DDBJ databases">
        <title>Genomic Encyclopedia of Type Strains, Phase IV (KMG-IV): sequencing the most valuable type-strain genomes for metagenomic binning, comparative biology and taxonomic classification.</title>
        <authorList>
            <person name="Goeker M."/>
        </authorList>
    </citation>
    <scope>NUCLEOTIDE SEQUENCE [LARGE SCALE GENOMIC DNA]</scope>
    <source>
        <strain evidence="1 2">DSM 44952</strain>
    </source>
</reference>
<proteinExistence type="predicted"/>
<dbReference type="OrthoDB" id="3387194at2"/>
<dbReference type="AlphaFoldDB" id="A0A370H8C4"/>
<dbReference type="EMBL" id="QQAZ01000003">
    <property type="protein sequence ID" value="RDI52917.1"/>
    <property type="molecule type" value="Genomic_DNA"/>
</dbReference>
<evidence type="ECO:0000313" key="2">
    <source>
        <dbReference type="Proteomes" id="UP000255355"/>
    </source>
</evidence>
<gene>
    <name evidence="1" type="ORF">DFR68_103304</name>
</gene>
<dbReference type="Proteomes" id="UP000255355">
    <property type="component" value="Unassembled WGS sequence"/>
</dbReference>
<sequence length="90" mass="10214">MADVQQLEQLSSKELHDRAVKYAVRHGDIRFLWRLLESIPAAEAATGNIGESEADIKYVLPMLDDYVHSGEGEIADVLRPMYIEYLAEHD</sequence>
<protein>
    <submittedName>
        <fullName evidence="1">Uncharacterized protein</fullName>
    </submittedName>
</protein>
<dbReference type="STRING" id="1210089.GCA_001613165_07587"/>
<name>A0A370H8C4_9NOCA</name>
<comment type="caution">
    <text evidence="1">The sequence shown here is derived from an EMBL/GenBank/DDBJ whole genome shotgun (WGS) entry which is preliminary data.</text>
</comment>
<dbReference type="RefSeq" id="WP_068031627.1">
    <property type="nucleotide sequence ID" value="NZ_QQAZ01000003.1"/>
</dbReference>
<keyword evidence="2" id="KW-1185">Reference proteome</keyword>
<accession>A0A370H8C4</accession>